<keyword evidence="2" id="KW-0732">Signal</keyword>
<dbReference type="EMBL" id="CADCVW010000028">
    <property type="protein sequence ID" value="CAA9488701.1"/>
    <property type="molecule type" value="Genomic_DNA"/>
</dbReference>
<dbReference type="InterPro" id="IPR010239">
    <property type="entry name" value="CHP02001"/>
</dbReference>
<evidence type="ECO:0000313" key="3">
    <source>
        <dbReference type="EMBL" id="CAA9488701.1"/>
    </source>
</evidence>
<name>A0A6J4SD88_9SPHN</name>
<protein>
    <submittedName>
        <fullName evidence="3">Uncharacterized protein</fullName>
    </submittedName>
</protein>
<dbReference type="InterPro" id="IPR023614">
    <property type="entry name" value="Porin_dom_sf"/>
</dbReference>
<dbReference type="AlphaFoldDB" id="A0A6J4SD88"/>
<dbReference type="Gene3D" id="2.40.160.10">
    <property type="entry name" value="Porin"/>
    <property type="match status" value="1"/>
</dbReference>
<feature type="chain" id="PRO_5026650971" evidence="2">
    <location>
        <begin position="21"/>
        <end position="263"/>
    </location>
</feature>
<feature type="signal peptide" evidence="2">
    <location>
        <begin position="1"/>
        <end position="20"/>
    </location>
</feature>
<evidence type="ECO:0000256" key="1">
    <source>
        <dbReference type="SAM" id="MobiDB-lite"/>
    </source>
</evidence>
<gene>
    <name evidence="3" type="ORF">AVDCRST_MAG39-625</name>
</gene>
<feature type="region of interest" description="Disordered" evidence="1">
    <location>
        <begin position="24"/>
        <end position="47"/>
    </location>
</feature>
<accession>A0A6J4SD88</accession>
<reference evidence="3" key="1">
    <citation type="submission" date="2020-02" db="EMBL/GenBank/DDBJ databases">
        <authorList>
            <person name="Meier V. D."/>
        </authorList>
    </citation>
    <scope>NUCLEOTIDE SEQUENCE</scope>
    <source>
        <strain evidence="3">AVDCRST_MAG39</strain>
    </source>
</reference>
<evidence type="ECO:0000256" key="2">
    <source>
        <dbReference type="SAM" id="SignalP"/>
    </source>
</evidence>
<sequence length="263" mass="27058">MPKLPLVAALLLLAAAPAFAQDADPSADATANSTPPGEDGPVAPTEGRALTLSGTVYGVSDYRFRGLTQSAEDPALQATLNLEHRSGLYAGVWGSTLKGLGDYGDAELDLYVGYRPDLGAGFSGDLGAVYYYYPDGRGDTDFGEIYGSVGHTIGPFDAKLGIAYAPEGQRGLAGDDSLYLFTDLSAGIPTTPFTLKAHVGYSDGALAAFDDGDYVDYSLGAEAAVGPATVGLSYINTDIRNRLGVKDAAGADGTVVATVSFGF</sequence>
<proteinExistence type="predicted"/>
<dbReference type="NCBIfam" id="TIGR02001">
    <property type="entry name" value="gcw_chp"/>
    <property type="match status" value="1"/>
</dbReference>
<organism evidence="3">
    <name type="scientific">uncultured Sphingomonadaceae bacterium</name>
    <dbReference type="NCBI Taxonomy" id="169976"/>
    <lineage>
        <taxon>Bacteria</taxon>
        <taxon>Pseudomonadati</taxon>
        <taxon>Pseudomonadota</taxon>
        <taxon>Alphaproteobacteria</taxon>
        <taxon>Sphingomonadales</taxon>
        <taxon>Sphingomonadaceae</taxon>
        <taxon>environmental samples</taxon>
    </lineage>
</organism>
<dbReference type="Pfam" id="PF09694">
    <property type="entry name" value="Gcw_chp"/>
    <property type="match status" value="1"/>
</dbReference>